<gene>
    <name evidence="2" type="ORF">TAV2_LOCUS14646</name>
</gene>
<protein>
    <submittedName>
        <fullName evidence="2">Uncharacterized protein</fullName>
    </submittedName>
</protein>
<dbReference type="AlphaFoldDB" id="A0AAU9S6G7"/>
<evidence type="ECO:0000313" key="2">
    <source>
        <dbReference type="EMBL" id="CAH2059337.1"/>
    </source>
</evidence>
<evidence type="ECO:0000256" key="1">
    <source>
        <dbReference type="SAM" id="MobiDB-lite"/>
    </source>
</evidence>
<keyword evidence="3" id="KW-1185">Reference proteome</keyword>
<evidence type="ECO:0000313" key="3">
    <source>
        <dbReference type="Proteomes" id="UP000836841"/>
    </source>
</evidence>
<organism evidence="2 3">
    <name type="scientific">Thlaspi arvense</name>
    <name type="common">Field penny-cress</name>
    <dbReference type="NCBI Taxonomy" id="13288"/>
    <lineage>
        <taxon>Eukaryota</taxon>
        <taxon>Viridiplantae</taxon>
        <taxon>Streptophyta</taxon>
        <taxon>Embryophyta</taxon>
        <taxon>Tracheophyta</taxon>
        <taxon>Spermatophyta</taxon>
        <taxon>Magnoliopsida</taxon>
        <taxon>eudicotyledons</taxon>
        <taxon>Gunneridae</taxon>
        <taxon>Pentapetalae</taxon>
        <taxon>rosids</taxon>
        <taxon>malvids</taxon>
        <taxon>Brassicales</taxon>
        <taxon>Brassicaceae</taxon>
        <taxon>Thlaspideae</taxon>
        <taxon>Thlaspi</taxon>
    </lineage>
</organism>
<reference evidence="2 3" key="1">
    <citation type="submission" date="2022-03" db="EMBL/GenBank/DDBJ databases">
        <authorList>
            <person name="Nunn A."/>
            <person name="Chopra R."/>
            <person name="Nunn A."/>
            <person name="Contreras Garrido A."/>
        </authorList>
    </citation>
    <scope>NUCLEOTIDE SEQUENCE [LARGE SCALE GENOMIC DNA]</scope>
</reference>
<dbReference type="EMBL" id="OU466860">
    <property type="protein sequence ID" value="CAH2059337.1"/>
    <property type="molecule type" value="Genomic_DNA"/>
</dbReference>
<accession>A0AAU9S6G7</accession>
<name>A0AAU9S6G7_THLAR</name>
<proteinExistence type="predicted"/>
<sequence length="152" mass="17441">MPSIQRRCFETDAEAELYEWAKKNPSPATIMVITGPSPLKYLSPPLHDLHKEGYTILLAYPQRDPAPDWLWIGFLPIVQREWLWKSLLEGAMDSGTVENKQETPRLVLSPWYCPDWDPYFSILGSNPFEVIKPPEPPKDDPDTIKASFDISN</sequence>
<feature type="region of interest" description="Disordered" evidence="1">
    <location>
        <begin position="131"/>
        <end position="152"/>
    </location>
</feature>
<dbReference type="Proteomes" id="UP000836841">
    <property type="component" value="Chromosome 4"/>
</dbReference>